<dbReference type="GO" id="GO:0009435">
    <property type="term" value="P:NAD+ biosynthetic process"/>
    <property type="evidence" value="ECO:0007669"/>
    <property type="project" value="UniProtKB-UniRule"/>
</dbReference>
<keyword evidence="5 11" id="KW-0808">Transferase</keyword>
<protein>
    <recommendedName>
        <fullName evidence="11">Probable nicotinate-nucleotide adenylyltransferase</fullName>
        <ecNumber evidence="11">2.7.7.18</ecNumber>
    </recommendedName>
    <alternativeName>
        <fullName evidence="11">Deamido-NAD(+) diphosphorylase</fullName>
    </alternativeName>
    <alternativeName>
        <fullName evidence="11">Deamido-NAD(+) pyrophosphorylase</fullName>
    </alternativeName>
    <alternativeName>
        <fullName evidence="11">Nicotinate mononucleotide adenylyltransferase</fullName>
        <shortName evidence="11">NaMN adenylyltransferase</shortName>
    </alternativeName>
</protein>
<evidence type="ECO:0000256" key="3">
    <source>
        <dbReference type="ARBA" id="ARBA00009014"/>
    </source>
</evidence>
<evidence type="ECO:0000313" key="13">
    <source>
        <dbReference type="EMBL" id="PWB94485.1"/>
    </source>
</evidence>
<evidence type="ECO:0000256" key="6">
    <source>
        <dbReference type="ARBA" id="ARBA00022695"/>
    </source>
</evidence>
<organism evidence="13 14">
    <name type="scientific">Methylosinus sporium</name>
    <dbReference type="NCBI Taxonomy" id="428"/>
    <lineage>
        <taxon>Bacteria</taxon>
        <taxon>Pseudomonadati</taxon>
        <taxon>Pseudomonadota</taxon>
        <taxon>Alphaproteobacteria</taxon>
        <taxon>Hyphomicrobiales</taxon>
        <taxon>Methylocystaceae</taxon>
        <taxon>Methylosinus</taxon>
    </lineage>
</organism>
<dbReference type="PANTHER" id="PTHR39321">
    <property type="entry name" value="NICOTINATE-NUCLEOTIDE ADENYLYLTRANSFERASE-RELATED"/>
    <property type="match status" value="1"/>
</dbReference>
<dbReference type="EC" id="2.7.7.18" evidence="11"/>
<dbReference type="AlphaFoldDB" id="A0A2U1SSB9"/>
<evidence type="ECO:0000256" key="8">
    <source>
        <dbReference type="ARBA" id="ARBA00022840"/>
    </source>
</evidence>
<keyword evidence="8 11" id="KW-0067">ATP-binding</keyword>
<keyword evidence="7 11" id="KW-0547">Nucleotide-binding</keyword>
<dbReference type="InterPro" id="IPR005248">
    <property type="entry name" value="NadD/NMNAT"/>
</dbReference>
<feature type="domain" description="Cytidyltransferase-like" evidence="12">
    <location>
        <begin position="15"/>
        <end position="193"/>
    </location>
</feature>
<dbReference type="CDD" id="cd02165">
    <property type="entry name" value="NMNAT"/>
    <property type="match status" value="1"/>
</dbReference>
<keyword evidence="14" id="KW-1185">Reference proteome</keyword>
<comment type="catalytic activity">
    <reaction evidence="10 11">
        <text>nicotinate beta-D-ribonucleotide + ATP + H(+) = deamido-NAD(+) + diphosphate</text>
        <dbReference type="Rhea" id="RHEA:22860"/>
        <dbReference type="ChEBI" id="CHEBI:15378"/>
        <dbReference type="ChEBI" id="CHEBI:30616"/>
        <dbReference type="ChEBI" id="CHEBI:33019"/>
        <dbReference type="ChEBI" id="CHEBI:57502"/>
        <dbReference type="ChEBI" id="CHEBI:58437"/>
        <dbReference type="EC" id="2.7.7.18"/>
    </reaction>
</comment>
<dbReference type="InterPro" id="IPR014729">
    <property type="entry name" value="Rossmann-like_a/b/a_fold"/>
</dbReference>
<dbReference type="NCBIfam" id="NF000845">
    <property type="entry name" value="PRK00071.2-4"/>
    <property type="match status" value="1"/>
</dbReference>
<keyword evidence="4 11" id="KW-0662">Pyridine nucleotide biosynthesis</keyword>
<dbReference type="RefSeq" id="WP_108916571.1">
    <property type="nucleotide sequence ID" value="NZ_BGJY01000003.1"/>
</dbReference>
<reference evidence="13 14" key="1">
    <citation type="journal article" date="2018" name="Appl. Microbiol. Biotechnol.">
        <title>Co-cultivation of the strictly anaerobic methanogen Methanosarcina barkeri with aerobic methanotrophs in an oxygen-limited membrane bioreactor.</title>
        <authorList>
            <person name="In 't Zandt M.H."/>
            <person name="van den Bosch T.J.M."/>
            <person name="Rijkers R."/>
            <person name="van Kessel M.A.H.J."/>
            <person name="Jetten M.S.M."/>
            <person name="Welte C.U."/>
        </authorList>
    </citation>
    <scope>NUCLEOTIDE SEQUENCE [LARGE SCALE GENOMIC DNA]</scope>
    <source>
        <strain evidence="13 14">DSM 17706</strain>
    </source>
</reference>
<evidence type="ECO:0000256" key="7">
    <source>
        <dbReference type="ARBA" id="ARBA00022741"/>
    </source>
</evidence>
<evidence type="ECO:0000256" key="11">
    <source>
        <dbReference type="HAMAP-Rule" id="MF_00244"/>
    </source>
</evidence>
<dbReference type="HAMAP" id="MF_00244">
    <property type="entry name" value="NaMN_adenylyltr"/>
    <property type="match status" value="1"/>
</dbReference>
<proteinExistence type="inferred from homology"/>
<evidence type="ECO:0000259" key="12">
    <source>
        <dbReference type="Pfam" id="PF01467"/>
    </source>
</evidence>
<name>A0A2U1SSB9_METSR</name>
<dbReference type="PANTHER" id="PTHR39321:SF3">
    <property type="entry name" value="PHOSPHOPANTETHEINE ADENYLYLTRANSFERASE"/>
    <property type="match status" value="1"/>
</dbReference>
<dbReference type="UniPathway" id="UPA00253">
    <property type="reaction ID" value="UER00332"/>
</dbReference>
<evidence type="ECO:0000256" key="4">
    <source>
        <dbReference type="ARBA" id="ARBA00022642"/>
    </source>
</evidence>
<evidence type="ECO:0000256" key="10">
    <source>
        <dbReference type="ARBA" id="ARBA00048721"/>
    </source>
</evidence>
<evidence type="ECO:0000256" key="9">
    <source>
        <dbReference type="ARBA" id="ARBA00023027"/>
    </source>
</evidence>
<dbReference type="Pfam" id="PF01467">
    <property type="entry name" value="CTP_transf_like"/>
    <property type="match status" value="1"/>
</dbReference>
<dbReference type="GO" id="GO:0005524">
    <property type="term" value="F:ATP binding"/>
    <property type="evidence" value="ECO:0007669"/>
    <property type="project" value="UniProtKB-KW"/>
</dbReference>
<accession>A0A2U1SSB9</accession>
<dbReference type="EMBL" id="PUIV01000007">
    <property type="protein sequence ID" value="PWB94485.1"/>
    <property type="molecule type" value="Genomic_DNA"/>
</dbReference>
<comment type="pathway">
    <text evidence="2 11">Cofactor biosynthesis; NAD(+) biosynthesis; deamido-NAD(+) from nicotinate D-ribonucleotide: step 1/1.</text>
</comment>
<dbReference type="GO" id="GO:0004515">
    <property type="term" value="F:nicotinate-nucleotide adenylyltransferase activity"/>
    <property type="evidence" value="ECO:0007669"/>
    <property type="project" value="UniProtKB-UniRule"/>
</dbReference>
<evidence type="ECO:0000256" key="1">
    <source>
        <dbReference type="ARBA" id="ARBA00002324"/>
    </source>
</evidence>
<comment type="similarity">
    <text evidence="3 11">Belongs to the NadD family.</text>
</comment>
<evidence type="ECO:0000313" key="14">
    <source>
        <dbReference type="Proteomes" id="UP000245137"/>
    </source>
</evidence>
<dbReference type="SUPFAM" id="SSF52374">
    <property type="entry name" value="Nucleotidylyl transferase"/>
    <property type="match status" value="1"/>
</dbReference>
<sequence>MIRLPPHAPGMRIGLFGGSFDPPHEGHAHVSQVALQRLALDRLWWLVTPGNPLKETAGLPSLAQRIAAAQKIARDPRIVVTGLEAEIGARYTADTLRFLHRRCPGARFVWIMGADNLLQFHRWRDWQEIAHTTPIAIVDRPGATFRAASAKAAQRFASARLPESAAALLADMPPPAFVYLHAPRVAQSSTALRSARLFAGAAALPPEQGGP</sequence>
<dbReference type="Proteomes" id="UP000245137">
    <property type="component" value="Unassembled WGS sequence"/>
</dbReference>
<dbReference type="InterPro" id="IPR004821">
    <property type="entry name" value="Cyt_trans-like"/>
</dbReference>
<comment type="caution">
    <text evidence="13">The sequence shown here is derived from an EMBL/GenBank/DDBJ whole genome shotgun (WGS) entry which is preliminary data.</text>
</comment>
<dbReference type="NCBIfam" id="NF000843">
    <property type="entry name" value="PRK00071.2-2"/>
    <property type="match status" value="1"/>
</dbReference>
<keyword evidence="9 11" id="KW-0520">NAD</keyword>
<dbReference type="Gene3D" id="3.40.50.620">
    <property type="entry name" value="HUPs"/>
    <property type="match status" value="1"/>
</dbReference>
<keyword evidence="6 11" id="KW-0548">Nucleotidyltransferase</keyword>
<evidence type="ECO:0000256" key="2">
    <source>
        <dbReference type="ARBA" id="ARBA00005019"/>
    </source>
</evidence>
<comment type="function">
    <text evidence="1 11">Catalyzes the reversible adenylation of nicotinate mononucleotide (NaMN) to nicotinic acid adenine dinucleotide (NaAD).</text>
</comment>
<dbReference type="OrthoDB" id="5295945at2"/>
<gene>
    <name evidence="11" type="primary">nadD</name>
    <name evidence="13" type="ORF">C5689_07030</name>
</gene>
<evidence type="ECO:0000256" key="5">
    <source>
        <dbReference type="ARBA" id="ARBA00022679"/>
    </source>
</evidence>
<dbReference type="NCBIfam" id="TIGR00482">
    <property type="entry name" value="nicotinate (nicotinamide) nucleotide adenylyltransferase"/>
    <property type="match status" value="1"/>
</dbReference>